<evidence type="ECO:0000256" key="3">
    <source>
        <dbReference type="ARBA" id="ARBA00022540"/>
    </source>
</evidence>
<evidence type="ECO:0000313" key="12">
    <source>
        <dbReference type="EMBL" id="SLM09847.1"/>
    </source>
</evidence>
<dbReference type="FunFam" id="2.40.30.10:FF:000008">
    <property type="entry name" value="Translation initiation factor IF-2"/>
    <property type="match status" value="1"/>
</dbReference>
<evidence type="ECO:0000256" key="10">
    <source>
        <dbReference type="SAM" id="MobiDB-lite"/>
    </source>
</evidence>
<dbReference type="PROSITE" id="PS01176">
    <property type="entry name" value="IF2"/>
    <property type="match status" value="1"/>
</dbReference>
<dbReference type="InterPro" id="IPR009000">
    <property type="entry name" value="Transl_B-barrel_sf"/>
</dbReference>
<dbReference type="GO" id="GO:0003743">
    <property type="term" value="F:translation initiation factor activity"/>
    <property type="evidence" value="ECO:0007669"/>
    <property type="project" value="UniProtKB-UniRule"/>
</dbReference>
<keyword evidence="5 8" id="KW-0648">Protein biosynthesis</keyword>
<dbReference type="InterPro" id="IPR023115">
    <property type="entry name" value="TIF_IF2_dom3"/>
</dbReference>
<organism evidence="12">
    <name type="scientific">uncultured spirochete</name>
    <dbReference type="NCBI Taxonomy" id="156406"/>
    <lineage>
        <taxon>Bacteria</taxon>
        <taxon>Pseudomonadati</taxon>
        <taxon>Spirochaetota</taxon>
        <taxon>Spirochaetia</taxon>
        <taxon>Spirochaetales</taxon>
        <taxon>environmental samples</taxon>
    </lineage>
</organism>
<dbReference type="InterPro" id="IPR005225">
    <property type="entry name" value="Small_GTP-bd"/>
</dbReference>
<keyword evidence="4 8" id="KW-0547">Nucleotide-binding</keyword>
<evidence type="ECO:0000256" key="8">
    <source>
        <dbReference type="HAMAP-Rule" id="MF_00100"/>
    </source>
</evidence>
<dbReference type="GO" id="GO:0005829">
    <property type="term" value="C:cytosol"/>
    <property type="evidence" value="ECO:0007669"/>
    <property type="project" value="TreeGrafter"/>
</dbReference>
<dbReference type="NCBIfam" id="TIGR00231">
    <property type="entry name" value="small_GTP"/>
    <property type="match status" value="1"/>
</dbReference>
<comment type="function">
    <text evidence="7 8 9">One of the essential components for the initiation of protein synthesis. Protects formylmethionyl-tRNA from spontaneous hydrolysis and promotes its binding to the 30S ribosomal subunits. Also involved in the hydrolysis of GTP during the formation of the 70S ribosomal complex.</text>
</comment>
<evidence type="ECO:0000256" key="6">
    <source>
        <dbReference type="ARBA" id="ARBA00023134"/>
    </source>
</evidence>
<comment type="subcellular location">
    <subcellularLocation>
        <location evidence="8">Cytoplasm</location>
    </subcellularLocation>
</comment>
<dbReference type="CDD" id="cd03692">
    <property type="entry name" value="mtIF2_IVc"/>
    <property type="match status" value="1"/>
</dbReference>
<name>A0A3P3XF48_9SPIR</name>
<dbReference type="GO" id="GO:0005525">
    <property type="term" value="F:GTP binding"/>
    <property type="evidence" value="ECO:0007669"/>
    <property type="project" value="UniProtKB-KW"/>
</dbReference>
<dbReference type="InterPro" id="IPR006847">
    <property type="entry name" value="IF2_N"/>
</dbReference>
<dbReference type="FunFam" id="2.40.30.10:FF:000054">
    <property type="entry name" value="Translation initiation factor IF-2"/>
    <property type="match status" value="1"/>
</dbReference>
<dbReference type="InterPro" id="IPR036925">
    <property type="entry name" value="TIF_IF2_dom3_sf"/>
</dbReference>
<reference evidence="12" key="1">
    <citation type="submission" date="2017-02" db="EMBL/GenBank/DDBJ databases">
        <authorList>
            <person name="Regsiter A."/>
            <person name="William W."/>
        </authorList>
    </citation>
    <scope>NUCLEOTIDE SEQUENCE</scope>
    <source>
        <strain evidence="12">Bib</strain>
    </source>
</reference>
<feature type="compositionally biased region" description="Basic and acidic residues" evidence="10">
    <location>
        <begin position="1"/>
        <end position="11"/>
    </location>
</feature>
<dbReference type="FunFam" id="3.40.50.300:FF:000019">
    <property type="entry name" value="Translation initiation factor IF-2"/>
    <property type="match status" value="1"/>
</dbReference>
<feature type="region of interest" description="G-domain" evidence="8">
    <location>
        <begin position="445"/>
        <end position="593"/>
    </location>
</feature>
<evidence type="ECO:0000256" key="1">
    <source>
        <dbReference type="ARBA" id="ARBA00007733"/>
    </source>
</evidence>
<feature type="compositionally biased region" description="Basic residues" evidence="10">
    <location>
        <begin position="322"/>
        <end position="334"/>
    </location>
</feature>
<feature type="region of interest" description="Disordered" evidence="10">
    <location>
        <begin position="60"/>
        <end position="339"/>
    </location>
</feature>
<evidence type="ECO:0000256" key="7">
    <source>
        <dbReference type="ARBA" id="ARBA00025162"/>
    </source>
</evidence>
<dbReference type="Pfam" id="PF22042">
    <property type="entry name" value="EF-G_D2"/>
    <property type="match status" value="1"/>
</dbReference>
<feature type="region of interest" description="Disordered" evidence="10">
    <location>
        <begin position="1"/>
        <end position="43"/>
    </location>
</feature>
<evidence type="ECO:0000259" key="11">
    <source>
        <dbReference type="PROSITE" id="PS51722"/>
    </source>
</evidence>
<dbReference type="InterPro" id="IPR027417">
    <property type="entry name" value="P-loop_NTPase"/>
</dbReference>
<dbReference type="HAMAP" id="MF_00100_B">
    <property type="entry name" value="IF_2_B"/>
    <property type="match status" value="1"/>
</dbReference>
<dbReference type="InterPro" id="IPR015760">
    <property type="entry name" value="TIF_IF2"/>
</dbReference>
<dbReference type="Pfam" id="PF11987">
    <property type="entry name" value="IF-2"/>
    <property type="match status" value="1"/>
</dbReference>
<dbReference type="GO" id="GO:0003924">
    <property type="term" value="F:GTPase activity"/>
    <property type="evidence" value="ECO:0007669"/>
    <property type="project" value="UniProtKB-UniRule"/>
</dbReference>
<keyword evidence="8" id="KW-0963">Cytoplasm</keyword>
<dbReference type="CDD" id="cd01887">
    <property type="entry name" value="IF2_eIF5B"/>
    <property type="match status" value="1"/>
</dbReference>
<dbReference type="PANTHER" id="PTHR43381">
    <property type="entry name" value="TRANSLATION INITIATION FACTOR IF-2-RELATED"/>
    <property type="match status" value="1"/>
</dbReference>
<comment type="similarity">
    <text evidence="1 8 9">Belongs to the TRAFAC class translation factor GTPase superfamily. Classic translation factor GTPase family. IF-2 subfamily.</text>
</comment>
<feature type="compositionally biased region" description="Low complexity" evidence="10">
    <location>
        <begin position="242"/>
        <end position="260"/>
    </location>
</feature>
<gene>
    <name evidence="8 12" type="primary">infB</name>
    <name evidence="12" type="ORF">SPIROBIBN47_100077</name>
</gene>
<dbReference type="Gene3D" id="3.40.50.300">
    <property type="entry name" value="P-loop containing nucleotide triphosphate hydrolases"/>
    <property type="match status" value="1"/>
</dbReference>
<evidence type="ECO:0000256" key="9">
    <source>
        <dbReference type="RuleBase" id="RU000644"/>
    </source>
</evidence>
<dbReference type="InterPro" id="IPR053905">
    <property type="entry name" value="EF-G-like_DII"/>
</dbReference>
<dbReference type="Pfam" id="PF04760">
    <property type="entry name" value="IF2_N"/>
    <property type="match status" value="1"/>
</dbReference>
<feature type="compositionally biased region" description="Polar residues" evidence="10">
    <location>
        <begin position="212"/>
        <end position="239"/>
    </location>
</feature>
<evidence type="ECO:0000256" key="4">
    <source>
        <dbReference type="ARBA" id="ARBA00022741"/>
    </source>
</evidence>
<accession>A0A3P3XF48</accession>
<dbReference type="InterPro" id="IPR044145">
    <property type="entry name" value="IF2_II"/>
</dbReference>
<dbReference type="Gene3D" id="3.40.50.10050">
    <property type="entry name" value="Translation initiation factor IF- 2, domain 3"/>
    <property type="match status" value="1"/>
</dbReference>
<dbReference type="SUPFAM" id="SSF50447">
    <property type="entry name" value="Translation proteins"/>
    <property type="match status" value="2"/>
</dbReference>
<dbReference type="PROSITE" id="PS51722">
    <property type="entry name" value="G_TR_2"/>
    <property type="match status" value="1"/>
</dbReference>
<feature type="domain" description="Tr-type G" evidence="11">
    <location>
        <begin position="442"/>
        <end position="611"/>
    </location>
</feature>
<dbReference type="SUPFAM" id="SSF52156">
    <property type="entry name" value="Initiation factor IF2/eIF5b, domain 3"/>
    <property type="match status" value="1"/>
</dbReference>
<feature type="binding site" evidence="8">
    <location>
        <begin position="551"/>
        <end position="554"/>
    </location>
    <ligand>
        <name>GTP</name>
        <dbReference type="ChEBI" id="CHEBI:37565"/>
    </ligand>
</feature>
<sequence length="956" mass="102595">MTDSTDKDPKKVHLIKQAKQASQEQPIEPVAAPQPDQGTEKKKVVVVVKKKVVTAKKVQAKVISPAGSAQGGAQEETNKEPAASASAQVEAHAKLEIARPTPESSAHIASHKGQEPGVSAGAVASLATQESSGKSEESSAEKKAAETKPDAPRSPAHTSPSQQSHRPDSSYNPQRRYSSDGRAGNLAQGRPAPTSRYNQDRNESRPPAGTYPTRTSYGQQPSRSYPSTQTRPGQGSPSAYNRGPRPSGGSQYPGSSQYPGAPGGANRGYPSARSGQKPGSRPGGYAGSRPSGAGGYGGSRPGGSGGYGARPAPAPAGENRPSTRRQPAKKKGTFGKREEEIELEKQIQLKKKAEAKLAAVPKSVDIMENISISDLAKKMNLKPADLISKLMSLGVMATINQKIDADTAAILAAEYGCEVRVVSLYDETVIEKAADKPEELKPRPPIVTVMGHVDHGKTKLLDAIRKTDVVSQEFGGITQHIGAYMVDTPRGKISFLDTPGHAAFTKMRARGANLTDIVILVVSAVEGVMPQTKEAIDHAKAADVPIIVAINKIDLPEANPDRVKTQLSELGLIPEEWGGTTQFVEVSALQKKGIPELFDAILLQAEMLDLKANFDRLAEGKVIESRIDQGRGIVSSIMIQNGTLRIGDPFVAGIYPGKVRALFDDKGQRVEEATPAMPVEVLGFEGMPEAGDPFEAVEDEKFARQISAKRQELKKYEEGRNVKKVTLDNLYETISQGEIKELKVIIKGDVHGSVEALKGMLEKLSTSEVHLNVIRAAAGAITEDDVMMASASNAIIIGFNVRPTPSAKQLAEREKVDVRKYNIIYRAQEEIKLAMEGLLAPELKEQEVGKAEVRSIFRVPKVGIVAGCQVTEGIVKRNCQVRVIRDNIEIFQGSLSSLKRFKDDVKEVAAGYECGIGIENCNDLQEGDILEFYETVEVARTLESGNNNGSDTKASS</sequence>
<keyword evidence="3 8" id="KW-0396">Initiation factor</keyword>
<dbReference type="PANTHER" id="PTHR43381:SF5">
    <property type="entry name" value="TR-TYPE G DOMAIN-CONTAINING PROTEIN"/>
    <property type="match status" value="1"/>
</dbReference>
<proteinExistence type="inferred from homology"/>
<evidence type="ECO:0000256" key="2">
    <source>
        <dbReference type="ARBA" id="ARBA00020675"/>
    </source>
</evidence>
<dbReference type="InterPro" id="IPR000178">
    <property type="entry name" value="TF_IF2_bacterial-like"/>
</dbReference>
<dbReference type="Gene3D" id="2.40.30.10">
    <property type="entry name" value="Translation factors"/>
    <property type="match status" value="2"/>
</dbReference>
<keyword evidence="6 8" id="KW-0342">GTP-binding</keyword>
<dbReference type="SUPFAM" id="SSF52540">
    <property type="entry name" value="P-loop containing nucleoside triphosphate hydrolases"/>
    <property type="match status" value="1"/>
</dbReference>
<dbReference type="AlphaFoldDB" id="A0A3P3XF48"/>
<protein>
    <recommendedName>
        <fullName evidence="2 8">Translation initiation factor IF-2</fullName>
    </recommendedName>
</protein>
<feature type="binding site" evidence="8">
    <location>
        <begin position="451"/>
        <end position="458"/>
    </location>
    <ligand>
        <name>GTP</name>
        <dbReference type="ChEBI" id="CHEBI:37565"/>
    </ligand>
</feature>
<feature type="compositionally biased region" description="Gly residues" evidence="10">
    <location>
        <begin position="281"/>
        <end position="308"/>
    </location>
</feature>
<feature type="compositionally biased region" description="Polar residues" evidence="10">
    <location>
        <begin position="156"/>
        <end position="176"/>
    </location>
</feature>
<dbReference type="NCBIfam" id="TIGR00487">
    <property type="entry name" value="IF-2"/>
    <property type="match status" value="1"/>
</dbReference>
<feature type="binding site" evidence="8">
    <location>
        <begin position="497"/>
        <end position="501"/>
    </location>
    <ligand>
        <name>GTP</name>
        <dbReference type="ChEBI" id="CHEBI:37565"/>
    </ligand>
</feature>
<evidence type="ECO:0000256" key="5">
    <source>
        <dbReference type="ARBA" id="ARBA00022917"/>
    </source>
</evidence>
<dbReference type="EMBL" id="FWDM01000002">
    <property type="protein sequence ID" value="SLM09847.1"/>
    <property type="molecule type" value="Genomic_DNA"/>
</dbReference>
<dbReference type="CDD" id="cd03702">
    <property type="entry name" value="IF2_mtIF2_II"/>
    <property type="match status" value="1"/>
</dbReference>
<feature type="compositionally biased region" description="Basic and acidic residues" evidence="10">
    <location>
        <begin position="133"/>
        <end position="151"/>
    </location>
</feature>
<dbReference type="InterPro" id="IPR000795">
    <property type="entry name" value="T_Tr_GTP-bd_dom"/>
</dbReference>
<dbReference type="FunFam" id="3.40.50.10050:FF:000001">
    <property type="entry name" value="Translation initiation factor IF-2"/>
    <property type="match status" value="1"/>
</dbReference>
<dbReference type="Pfam" id="PF00009">
    <property type="entry name" value="GTP_EFTU"/>
    <property type="match status" value="1"/>
</dbReference>